<sequence length="371" mass="43004">MKGNVVKMEVDYSETVDKRIPECEALAAEGKLTESLDILLSLEKQTRTAADMHSTARILVCIVQLCFKAKDWNALNEHINLLTKRRSQLKQAVTKMIQESYMYIDQTPDMETKLKLIDTLRTVTAGKIYVEIERARLTMMLAKIKENEGNITEAANILQELQVVETFGSMERKEKVEFIMEQMRLCLAKKDYIRTQIISKKISPKFFDGDKEQVHGIHRNDIIFYPYQIILTVIKGMYLSDLFLKRQMSIFKNCNVDDNKQAKGALKHVVLFLVLAPFDNEQSDLLHRVKEDKTLEEIPLYKELLKCFTTSELMNWAHVQQQYGPELHGSALGVFDTNTDNGKKRWDDLRKRVVEHVSCTTALLYDIIFHF</sequence>
<feature type="domain" description="PSMD12/CSN4-like N-terminal" evidence="1">
    <location>
        <begin position="35"/>
        <end position="213"/>
    </location>
</feature>
<dbReference type="Proteomes" id="UP000001593">
    <property type="component" value="Unassembled WGS sequence"/>
</dbReference>
<gene>
    <name evidence="2" type="ORF">NEMVEDRAFT_v1g145429</name>
</gene>
<dbReference type="EMBL" id="DS470829">
    <property type="protein sequence ID" value="EDO29191.1"/>
    <property type="molecule type" value="Genomic_DNA"/>
</dbReference>
<dbReference type="PANTHER" id="PTHR10855">
    <property type="entry name" value="26S PROTEASOME NON-ATPASE REGULATORY SUBUNIT 12/COP9 SIGNALOSOME COMPLEX SUBUNIT 4"/>
    <property type="match status" value="1"/>
</dbReference>
<dbReference type="AlphaFoldDB" id="A7T4C0"/>
<accession>A7T4C0</accession>
<evidence type="ECO:0000313" key="2">
    <source>
        <dbReference type="EMBL" id="EDO29191.1"/>
    </source>
</evidence>
<evidence type="ECO:0000313" key="3">
    <source>
        <dbReference type="Proteomes" id="UP000001593"/>
    </source>
</evidence>
<dbReference type="PhylomeDB" id="A7T4C0"/>
<dbReference type="GO" id="GO:0008541">
    <property type="term" value="C:proteasome regulatory particle, lid subcomplex"/>
    <property type="evidence" value="ECO:0000318"/>
    <property type="project" value="GO_Central"/>
</dbReference>
<name>A7T4C0_NEMVE</name>
<dbReference type="InParanoid" id="A7T4C0"/>
<dbReference type="STRING" id="45351.A7T4C0"/>
<dbReference type="OMA" id="CKIDRIK"/>
<reference evidence="2 3" key="1">
    <citation type="journal article" date="2007" name="Science">
        <title>Sea anemone genome reveals ancestral eumetazoan gene repertoire and genomic organization.</title>
        <authorList>
            <person name="Putnam N.H."/>
            <person name="Srivastava M."/>
            <person name="Hellsten U."/>
            <person name="Dirks B."/>
            <person name="Chapman J."/>
            <person name="Salamov A."/>
            <person name="Terry A."/>
            <person name="Shapiro H."/>
            <person name="Lindquist E."/>
            <person name="Kapitonov V.V."/>
            <person name="Jurka J."/>
            <person name="Genikhovich G."/>
            <person name="Grigoriev I.V."/>
            <person name="Lucas S.M."/>
            <person name="Steele R.E."/>
            <person name="Finnerty J.R."/>
            <person name="Technau U."/>
            <person name="Martindale M.Q."/>
            <person name="Rokhsar D.S."/>
        </authorList>
    </citation>
    <scope>NUCLEOTIDE SEQUENCE [LARGE SCALE GENOMIC DNA]</scope>
    <source>
        <strain evidence="3">CH2 X CH6</strain>
    </source>
</reference>
<organism evidence="2 3">
    <name type="scientific">Nematostella vectensis</name>
    <name type="common">Starlet sea anemone</name>
    <dbReference type="NCBI Taxonomy" id="45351"/>
    <lineage>
        <taxon>Eukaryota</taxon>
        <taxon>Metazoa</taxon>
        <taxon>Cnidaria</taxon>
        <taxon>Anthozoa</taxon>
        <taxon>Hexacorallia</taxon>
        <taxon>Actiniaria</taxon>
        <taxon>Edwardsiidae</taxon>
        <taxon>Nematostella</taxon>
    </lineage>
</organism>
<dbReference type="InterPro" id="IPR054559">
    <property type="entry name" value="PSMD12-CSN4-like_N"/>
</dbReference>
<proteinExistence type="predicted"/>
<dbReference type="HOGENOM" id="CLU_033860_0_0_1"/>
<dbReference type="Pfam" id="PF22241">
    <property type="entry name" value="PSMD12-CSN4_N"/>
    <property type="match status" value="1"/>
</dbReference>
<evidence type="ECO:0000259" key="1">
    <source>
        <dbReference type="Pfam" id="PF22241"/>
    </source>
</evidence>
<dbReference type="PANTHER" id="PTHR10855:SF1">
    <property type="entry name" value="26S PROTEASOME NON-ATPASE REGULATORY SUBUNIT 12"/>
    <property type="match status" value="1"/>
</dbReference>
<dbReference type="GO" id="GO:0005737">
    <property type="term" value="C:cytoplasm"/>
    <property type="evidence" value="ECO:0000318"/>
    <property type="project" value="GO_Central"/>
</dbReference>
<protein>
    <recommendedName>
        <fullName evidence="1">PSMD12/CSN4-like N-terminal domain-containing protein</fullName>
    </recommendedName>
</protein>
<keyword evidence="3" id="KW-1185">Reference proteome</keyword>
<dbReference type="InterPro" id="IPR040134">
    <property type="entry name" value="PSMD12/CSN4"/>
</dbReference>
<dbReference type="eggNOG" id="KOG1498">
    <property type="taxonomic scope" value="Eukaryota"/>
</dbReference>